<accession>K1PEK1</accession>
<dbReference type="InParanoid" id="K1PEK1"/>
<proteinExistence type="predicted"/>
<dbReference type="HOGENOM" id="CLU_1827174_0_0_1"/>
<dbReference type="AlphaFoldDB" id="K1PEK1"/>
<evidence type="ECO:0000313" key="1">
    <source>
        <dbReference type="EMBL" id="EKC22347.1"/>
    </source>
</evidence>
<organism evidence="1">
    <name type="scientific">Magallana gigas</name>
    <name type="common">Pacific oyster</name>
    <name type="synonym">Crassostrea gigas</name>
    <dbReference type="NCBI Taxonomy" id="29159"/>
    <lineage>
        <taxon>Eukaryota</taxon>
        <taxon>Metazoa</taxon>
        <taxon>Spiralia</taxon>
        <taxon>Lophotrochozoa</taxon>
        <taxon>Mollusca</taxon>
        <taxon>Bivalvia</taxon>
        <taxon>Autobranchia</taxon>
        <taxon>Pteriomorphia</taxon>
        <taxon>Ostreida</taxon>
        <taxon>Ostreoidea</taxon>
        <taxon>Ostreidae</taxon>
        <taxon>Magallana</taxon>
    </lineage>
</organism>
<protein>
    <submittedName>
        <fullName evidence="1">Uncharacterized protein</fullName>
    </submittedName>
</protein>
<sequence>MEENGENLDFPQEIEEDFFNDEMVDPFSTINDAGASENSEKLIAEMKRTLENANSENTSMKRFKTVSGDEIKKFRDSRQSEPTKRNTKWGIKIIQGKLESKHGSKRKPSLVPTFTRFPESKYEGLRREVDVGYACPLLKRE</sequence>
<dbReference type="EMBL" id="JH818876">
    <property type="protein sequence ID" value="EKC22347.1"/>
    <property type="molecule type" value="Genomic_DNA"/>
</dbReference>
<gene>
    <name evidence="1" type="ORF">CGI_10002448</name>
</gene>
<name>K1PEK1_MAGGI</name>
<reference evidence="1" key="1">
    <citation type="journal article" date="2012" name="Nature">
        <title>The oyster genome reveals stress adaptation and complexity of shell formation.</title>
        <authorList>
            <person name="Zhang G."/>
            <person name="Fang X."/>
            <person name="Guo X."/>
            <person name="Li L."/>
            <person name="Luo R."/>
            <person name="Xu F."/>
            <person name="Yang P."/>
            <person name="Zhang L."/>
            <person name="Wang X."/>
            <person name="Qi H."/>
            <person name="Xiong Z."/>
            <person name="Que H."/>
            <person name="Xie Y."/>
            <person name="Holland P.W."/>
            <person name="Paps J."/>
            <person name="Zhu Y."/>
            <person name="Wu F."/>
            <person name="Chen Y."/>
            <person name="Wang J."/>
            <person name="Peng C."/>
            <person name="Meng J."/>
            <person name="Yang L."/>
            <person name="Liu J."/>
            <person name="Wen B."/>
            <person name="Zhang N."/>
            <person name="Huang Z."/>
            <person name="Zhu Q."/>
            <person name="Feng Y."/>
            <person name="Mount A."/>
            <person name="Hedgecock D."/>
            <person name="Xu Z."/>
            <person name="Liu Y."/>
            <person name="Domazet-Loso T."/>
            <person name="Du Y."/>
            <person name="Sun X."/>
            <person name="Zhang S."/>
            <person name="Liu B."/>
            <person name="Cheng P."/>
            <person name="Jiang X."/>
            <person name="Li J."/>
            <person name="Fan D."/>
            <person name="Wang W."/>
            <person name="Fu W."/>
            <person name="Wang T."/>
            <person name="Wang B."/>
            <person name="Zhang J."/>
            <person name="Peng Z."/>
            <person name="Li Y."/>
            <person name="Li N."/>
            <person name="Wang J."/>
            <person name="Chen M."/>
            <person name="He Y."/>
            <person name="Tan F."/>
            <person name="Song X."/>
            <person name="Zheng Q."/>
            <person name="Huang R."/>
            <person name="Yang H."/>
            <person name="Du X."/>
            <person name="Chen L."/>
            <person name="Yang M."/>
            <person name="Gaffney P.M."/>
            <person name="Wang S."/>
            <person name="Luo L."/>
            <person name="She Z."/>
            <person name="Ming Y."/>
            <person name="Huang W."/>
            <person name="Zhang S."/>
            <person name="Huang B."/>
            <person name="Zhang Y."/>
            <person name="Qu T."/>
            <person name="Ni P."/>
            <person name="Miao G."/>
            <person name="Wang J."/>
            <person name="Wang Q."/>
            <person name="Steinberg C.E."/>
            <person name="Wang H."/>
            <person name="Li N."/>
            <person name="Qian L."/>
            <person name="Zhang G."/>
            <person name="Li Y."/>
            <person name="Yang H."/>
            <person name="Liu X."/>
            <person name="Wang J."/>
            <person name="Yin Y."/>
            <person name="Wang J."/>
        </authorList>
    </citation>
    <scope>NUCLEOTIDE SEQUENCE [LARGE SCALE GENOMIC DNA]</scope>
    <source>
        <strain evidence="1">05x7-T-G4-1.051#20</strain>
    </source>
</reference>